<accession>A0A0C2RW06</accession>
<dbReference type="EMBL" id="KN818758">
    <property type="protein sequence ID" value="KIL54420.1"/>
    <property type="molecule type" value="Genomic_DNA"/>
</dbReference>
<reference evidence="1 2" key="1">
    <citation type="submission" date="2014-04" db="EMBL/GenBank/DDBJ databases">
        <title>Evolutionary Origins and Diversification of the Mycorrhizal Mutualists.</title>
        <authorList>
            <consortium name="DOE Joint Genome Institute"/>
            <consortium name="Mycorrhizal Genomics Consortium"/>
            <person name="Kohler A."/>
            <person name="Kuo A."/>
            <person name="Nagy L.G."/>
            <person name="Floudas D."/>
            <person name="Copeland A."/>
            <person name="Barry K.W."/>
            <person name="Cichocki N."/>
            <person name="Veneault-Fourrey C."/>
            <person name="LaButti K."/>
            <person name="Lindquist E.A."/>
            <person name="Lipzen A."/>
            <person name="Lundell T."/>
            <person name="Morin E."/>
            <person name="Murat C."/>
            <person name="Riley R."/>
            <person name="Ohm R."/>
            <person name="Sun H."/>
            <person name="Tunlid A."/>
            <person name="Henrissat B."/>
            <person name="Grigoriev I.V."/>
            <person name="Hibbett D.S."/>
            <person name="Martin F."/>
        </authorList>
    </citation>
    <scope>NUCLEOTIDE SEQUENCE [LARGE SCALE GENOMIC DNA]</scope>
    <source>
        <strain evidence="1 2">Koide BX008</strain>
    </source>
</reference>
<name>A0A0C2RW06_AMAMK</name>
<sequence length="57" mass="6468">MYLPLTTDLSVLRGGAAPKVGKSGKQDWTLVFSVEIRDRVPRRGPNGWMVWKHKVEC</sequence>
<evidence type="ECO:0000313" key="2">
    <source>
        <dbReference type="Proteomes" id="UP000054549"/>
    </source>
</evidence>
<evidence type="ECO:0000313" key="1">
    <source>
        <dbReference type="EMBL" id="KIL54420.1"/>
    </source>
</evidence>
<dbReference type="Proteomes" id="UP000054549">
    <property type="component" value="Unassembled WGS sequence"/>
</dbReference>
<protein>
    <submittedName>
        <fullName evidence="1">Uncharacterized protein</fullName>
    </submittedName>
</protein>
<dbReference type="InParanoid" id="A0A0C2RW06"/>
<organism evidence="1 2">
    <name type="scientific">Amanita muscaria (strain Koide BX008)</name>
    <dbReference type="NCBI Taxonomy" id="946122"/>
    <lineage>
        <taxon>Eukaryota</taxon>
        <taxon>Fungi</taxon>
        <taxon>Dikarya</taxon>
        <taxon>Basidiomycota</taxon>
        <taxon>Agaricomycotina</taxon>
        <taxon>Agaricomycetes</taxon>
        <taxon>Agaricomycetidae</taxon>
        <taxon>Agaricales</taxon>
        <taxon>Pluteineae</taxon>
        <taxon>Amanitaceae</taxon>
        <taxon>Amanita</taxon>
    </lineage>
</organism>
<dbReference type="AlphaFoldDB" id="A0A0C2RW06"/>
<proteinExistence type="predicted"/>
<keyword evidence="2" id="KW-1185">Reference proteome</keyword>
<gene>
    <name evidence="1" type="ORF">M378DRAFT_174253</name>
</gene>
<dbReference type="HOGENOM" id="CLU_2996113_0_0_1"/>